<keyword evidence="1" id="KW-0732">Signal</keyword>
<organism evidence="3 4">
    <name type="scientific">Mycolicibacterium phlei DSM 43239 = CCUG 21000</name>
    <dbReference type="NCBI Taxonomy" id="1226750"/>
    <lineage>
        <taxon>Bacteria</taxon>
        <taxon>Bacillati</taxon>
        <taxon>Actinomycetota</taxon>
        <taxon>Actinomycetes</taxon>
        <taxon>Mycobacteriales</taxon>
        <taxon>Mycobacteriaceae</taxon>
        <taxon>Mycolicibacterium</taxon>
    </lineage>
</organism>
<reference evidence="3 4" key="1">
    <citation type="submission" date="2012-10" db="EMBL/GenBank/DDBJ databases">
        <title>The draft sequence of the Mycobacterium pheli genome.</title>
        <authorList>
            <person name="Pettersson B.M.F."/>
            <person name="Das S."/>
            <person name="Dasgupta S."/>
            <person name="Bhattacharya A."/>
            <person name="Kirsebom L.A."/>
        </authorList>
    </citation>
    <scope>NUCLEOTIDE SEQUENCE [LARGE SCALE GENOMIC DNA]</scope>
    <source>
        <strain evidence="3 4">CCUG 21000</strain>
    </source>
</reference>
<dbReference type="Proteomes" id="UP000325690">
    <property type="component" value="Unassembled WGS sequence"/>
</dbReference>
<name>A0A5N5UQE9_MYCPH</name>
<evidence type="ECO:0000313" key="4">
    <source>
        <dbReference type="Proteomes" id="UP000325690"/>
    </source>
</evidence>
<protein>
    <recommendedName>
        <fullName evidence="2">DUF732 domain-containing protein</fullName>
    </recommendedName>
</protein>
<gene>
    <name evidence="3" type="ORF">MPHL21000_23945</name>
</gene>
<evidence type="ECO:0000313" key="3">
    <source>
        <dbReference type="EMBL" id="KAB7751822.1"/>
    </source>
</evidence>
<comment type="caution">
    <text evidence="3">The sequence shown here is derived from an EMBL/GenBank/DDBJ whole genome shotgun (WGS) entry which is preliminary data.</text>
</comment>
<dbReference type="GeneID" id="74301725"/>
<dbReference type="Pfam" id="PF05305">
    <property type="entry name" value="DUF732"/>
    <property type="match status" value="1"/>
</dbReference>
<feature type="chain" id="PRO_5024310471" description="DUF732 domain-containing protein" evidence="1">
    <location>
        <begin position="26"/>
        <end position="111"/>
    </location>
</feature>
<evidence type="ECO:0000259" key="2">
    <source>
        <dbReference type="Pfam" id="PF05305"/>
    </source>
</evidence>
<keyword evidence="4" id="KW-1185">Reference proteome</keyword>
<sequence>MTFRVAVIAVTAAAALFAGAGTAVAQDNDAKFADAVSQLQIPTEGLDVPALGKGICDMLSNGLATSINPVPVVRGVRDRLTTGGITREQASGLMRAASAAYCPQLLPKLGR</sequence>
<feature type="domain" description="DUF732" evidence="2">
    <location>
        <begin position="29"/>
        <end position="104"/>
    </location>
</feature>
<accession>A0A5N5UQE9</accession>
<evidence type="ECO:0000256" key="1">
    <source>
        <dbReference type="SAM" id="SignalP"/>
    </source>
</evidence>
<feature type="signal peptide" evidence="1">
    <location>
        <begin position="1"/>
        <end position="25"/>
    </location>
</feature>
<proteinExistence type="predicted"/>
<dbReference type="RefSeq" id="WP_003886891.1">
    <property type="nucleotide sequence ID" value="NZ_ANBO01000045.1"/>
</dbReference>
<dbReference type="AlphaFoldDB" id="A0A5N5UQE9"/>
<dbReference type="EMBL" id="ANBP01000054">
    <property type="protein sequence ID" value="KAB7751822.1"/>
    <property type="molecule type" value="Genomic_DNA"/>
</dbReference>
<dbReference type="InterPro" id="IPR007969">
    <property type="entry name" value="DUF732"/>
</dbReference>